<protein>
    <submittedName>
        <fullName evidence="1">Unannotated protein</fullName>
    </submittedName>
</protein>
<name>A0A6J5ZT64_9ZZZZ</name>
<gene>
    <name evidence="1" type="ORF">UFOPK3522_01192</name>
</gene>
<evidence type="ECO:0000313" key="1">
    <source>
        <dbReference type="EMBL" id="CAB4345874.1"/>
    </source>
</evidence>
<accession>A0A6J5ZT64</accession>
<reference evidence="1" key="1">
    <citation type="submission" date="2020-05" db="EMBL/GenBank/DDBJ databases">
        <authorList>
            <person name="Chiriac C."/>
            <person name="Salcher M."/>
            <person name="Ghai R."/>
            <person name="Kavagutti S V."/>
        </authorList>
    </citation>
    <scope>NUCLEOTIDE SEQUENCE</scope>
</reference>
<organism evidence="1">
    <name type="scientific">freshwater metagenome</name>
    <dbReference type="NCBI Taxonomy" id="449393"/>
    <lineage>
        <taxon>unclassified sequences</taxon>
        <taxon>metagenomes</taxon>
        <taxon>ecological metagenomes</taxon>
    </lineage>
</organism>
<sequence length="118" mass="12300">MKPADIAILDIERCSDGAPCWWQRDGIVVATGLHPQLRRAAKAAAAGLGHAIEPRGGADATGAGVARGDGWPAIAIGSRAFEKGEEPAADETSAVVTDLGERLIRELDRELGKSSEND</sequence>
<dbReference type="EMBL" id="CAESAO010000113">
    <property type="protein sequence ID" value="CAB4345874.1"/>
    <property type="molecule type" value="Genomic_DNA"/>
</dbReference>
<proteinExistence type="predicted"/>
<dbReference type="AlphaFoldDB" id="A0A6J5ZT64"/>